<dbReference type="SUPFAM" id="SSF51206">
    <property type="entry name" value="cAMP-binding domain-like"/>
    <property type="match status" value="1"/>
</dbReference>
<dbReference type="AlphaFoldDB" id="A0A1M4UPT0"/>
<keyword evidence="3" id="KW-1185">Reference proteome</keyword>
<dbReference type="Gene3D" id="2.60.120.10">
    <property type="entry name" value="Jelly Rolls"/>
    <property type="match status" value="1"/>
</dbReference>
<dbReference type="Pfam" id="PF00027">
    <property type="entry name" value="cNMP_binding"/>
    <property type="match status" value="1"/>
</dbReference>
<evidence type="ECO:0000313" key="3">
    <source>
        <dbReference type="Proteomes" id="UP000184236"/>
    </source>
</evidence>
<protein>
    <submittedName>
        <fullName evidence="2">cAMP-binding domain of CRP or a regulatory subunit of cAMP-dependent protein kinases</fullName>
    </submittedName>
</protein>
<dbReference type="RefSeq" id="WP_072883575.1">
    <property type="nucleotide sequence ID" value="NZ_FQVO01000002.1"/>
</dbReference>
<reference evidence="3" key="1">
    <citation type="submission" date="2016-11" db="EMBL/GenBank/DDBJ databases">
        <authorList>
            <person name="Varghese N."/>
            <person name="Submissions S."/>
        </authorList>
    </citation>
    <scope>NUCLEOTIDE SEQUENCE [LARGE SCALE GENOMIC DNA]</scope>
    <source>
        <strain evidence="3">DSM 26898</strain>
    </source>
</reference>
<dbReference type="PROSITE" id="PS50042">
    <property type="entry name" value="CNMP_BINDING_3"/>
    <property type="match status" value="1"/>
</dbReference>
<dbReference type="CDD" id="cd00038">
    <property type="entry name" value="CAP_ED"/>
    <property type="match status" value="1"/>
</dbReference>
<dbReference type="STRING" id="1302685.SAMN05444408_102235"/>
<evidence type="ECO:0000313" key="2">
    <source>
        <dbReference type="EMBL" id="SHE58746.1"/>
    </source>
</evidence>
<keyword evidence="2" id="KW-0418">Kinase</keyword>
<dbReference type="GO" id="GO:0016301">
    <property type="term" value="F:kinase activity"/>
    <property type="evidence" value="ECO:0007669"/>
    <property type="project" value="UniProtKB-KW"/>
</dbReference>
<feature type="domain" description="Cyclic nucleotide-binding" evidence="1">
    <location>
        <begin position="10"/>
        <end position="111"/>
    </location>
</feature>
<dbReference type="EMBL" id="FQVO01000002">
    <property type="protein sequence ID" value="SHE58746.1"/>
    <property type="molecule type" value="Genomic_DNA"/>
</dbReference>
<dbReference type="InterPro" id="IPR014710">
    <property type="entry name" value="RmlC-like_jellyroll"/>
</dbReference>
<proteinExistence type="predicted"/>
<gene>
    <name evidence="2" type="ORF">SAMN05444408_102235</name>
</gene>
<evidence type="ECO:0000259" key="1">
    <source>
        <dbReference type="PROSITE" id="PS50042"/>
    </source>
</evidence>
<keyword evidence="2" id="KW-0808">Transferase</keyword>
<dbReference type="InterPro" id="IPR018490">
    <property type="entry name" value="cNMP-bd_dom_sf"/>
</dbReference>
<name>A0A1M4UPT0_9FLAO</name>
<accession>A0A1M4UPT0</accession>
<dbReference type="InterPro" id="IPR000595">
    <property type="entry name" value="cNMP-bd_dom"/>
</dbReference>
<dbReference type="OrthoDB" id="663011at2"/>
<organism evidence="2 3">
    <name type="scientific">Chryseobacterium takakiae</name>
    <dbReference type="NCBI Taxonomy" id="1302685"/>
    <lineage>
        <taxon>Bacteria</taxon>
        <taxon>Pseudomonadati</taxon>
        <taxon>Bacteroidota</taxon>
        <taxon>Flavobacteriia</taxon>
        <taxon>Flavobacteriales</taxon>
        <taxon>Weeksellaceae</taxon>
        <taxon>Chryseobacterium group</taxon>
        <taxon>Chryseobacterium</taxon>
    </lineage>
</organism>
<dbReference type="Proteomes" id="UP000184236">
    <property type="component" value="Unassembled WGS sequence"/>
</dbReference>
<sequence length="188" mass="22208">MEQIRQVMKKMIKVSEDELNGFLDKAITKTFKRQEIISRPNTVPNEIFFINKGIIRVSITDNEGIEHTIHFALENQFIADYSNFIQRLPSIYTLQTLEETEVIILPRSTIEWGYKNLTDGQKMGRLIAEYYFIYQDDRIKNLYIRTPKERYDNITNVFPNIHNRVPQHMIASYLGITPIHLSRLKKTV</sequence>